<name>A0A1I6B0V2_9PSEU</name>
<dbReference type="Proteomes" id="UP000198727">
    <property type="component" value="Unassembled WGS sequence"/>
</dbReference>
<dbReference type="EMBL" id="FOWW01000018">
    <property type="protein sequence ID" value="SFQ74560.1"/>
    <property type="molecule type" value="Genomic_DNA"/>
</dbReference>
<proteinExistence type="predicted"/>
<organism evidence="1 2">
    <name type="scientific">Amycolatopsis arida</name>
    <dbReference type="NCBI Taxonomy" id="587909"/>
    <lineage>
        <taxon>Bacteria</taxon>
        <taxon>Bacillati</taxon>
        <taxon>Actinomycetota</taxon>
        <taxon>Actinomycetes</taxon>
        <taxon>Pseudonocardiales</taxon>
        <taxon>Pseudonocardiaceae</taxon>
        <taxon>Amycolatopsis</taxon>
    </lineage>
</organism>
<reference evidence="2" key="1">
    <citation type="submission" date="2016-10" db="EMBL/GenBank/DDBJ databases">
        <authorList>
            <person name="Varghese N."/>
            <person name="Submissions S."/>
        </authorList>
    </citation>
    <scope>NUCLEOTIDE SEQUENCE [LARGE SCALE GENOMIC DNA]</scope>
    <source>
        <strain evidence="2">CGMCC 4.5579</strain>
    </source>
</reference>
<protein>
    <submittedName>
        <fullName evidence="1">Uncharacterized protein</fullName>
    </submittedName>
</protein>
<keyword evidence="2" id="KW-1185">Reference proteome</keyword>
<dbReference type="STRING" id="587909.SAMN05421810_11812"/>
<evidence type="ECO:0000313" key="2">
    <source>
        <dbReference type="Proteomes" id="UP000198727"/>
    </source>
</evidence>
<sequence>MPKTAENYSPVDILHEVTSLLKGVFQQIDWAEDEIRRAMRRHPSERDLLYHSFPLLVATHKLMATEFVYRSHCRELLERLVNDADTRPDTAAEVCCLCRDVSLRAPLRSPAAGLYFRMWAAAFPGKPLDDDSRQHHEALEGSTIDDLEAIARRKLAVKNRKLGEITCDGRHDGDIVQCKYAGA</sequence>
<gene>
    <name evidence="1" type="ORF">SAMN05421810_11812</name>
</gene>
<accession>A0A1I6B0V2</accession>
<dbReference type="AlphaFoldDB" id="A0A1I6B0V2"/>
<evidence type="ECO:0000313" key="1">
    <source>
        <dbReference type="EMBL" id="SFQ74560.1"/>
    </source>
</evidence>